<evidence type="ECO:0000256" key="1">
    <source>
        <dbReference type="SAM" id="MobiDB-lite"/>
    </source>
</evidence>
<protein>
    <submittedName>
        <fullName evidence="2">Uncharacterized protein</fullName>
    </submittedName>
</protein>
<dbReference type="EMBL" id="KB870811">
    <property type="protein sequence ID" value="EOA17733.1"/>
    <property type="molecule type" value="Genomic_DNA"/>
</dbReference>
<accession>R0H2J9</accession>
<feature type="region of interest" description="Disordered" evidence="1">
    <location>
        <begin position="78"/>
        <end position="98"/>
    </location>
</feature>
<organism evidence="2 3">
    <name type="scientific">Capsella rubella</name>
    <dbReference type="NCBI Taxonomy" id="81985"/>
    <lineage>
        <taxon>Eukaryota</taxon>
        <taxon>Viridiplantae</taxon>
        <taxon>Streptophyta</taxon>
        <taxon>Embryophyta</taxon>
        <taxon>Tracheophyta</taxon>
        <taxon>Spermatophyta</taxon>
        <taxon>Magnoliopsida</taxon>
        <taxon>eudicotyledons</taxon>
        <taxon>Gunneridae</taxon>
        <taxon>Pentapetalae</taxon>
        <taxon>rosids</taxon>
        <taxon>malvids</taxon>
        <taxon>Brassicales</taxon>
        <taxon>Brassicaceae</taxon>
        <taxon>Camelineae</taxon>
        <taxon>Capsella</taxon>
    </lineage>
</organism>
<keyword evidence="3" id="KW-1185">Reference proteome</keyword>
<proteinExistence type="predicted"/>
<dbReference type="Proteomes" id="UP000029121">
    <property type="component" value="Unassembled WGS sequence"/>
</dbReference>
<sequence length="98" mass="10851">MRNGCCKGTEAESIEQSKQNAKVKLAIAFVSREIDVECFLVEDMSGVVTVTCVIKCSRGIERKLLCLVSVAPVEDRKDDVEEDDKSAEAIGYSKERYS</sequence>
<gene>
    <name evidence="2" type="ORF">CARUB_v10006115mg</name>
</gene>
<dbReference type="AlphaFoldDB" id="R0H2J9"/>
<evidence type="ECO:0000313" key="3">
    <source>
        <dbReference type="Proteomes" id="UP000029121"/>
    </source>
</evidence>
<reference evidence="3" key="1">
    <citation type="journal article" date="2013" name="Nat. Genet.">
        <title>The Capsella rubella genome and the genomic consequences of rapid mating system evolution.</title>
        <authorList>
            <person name="Slotte T."/>
            <person name="Hazzouri K.M."/>
            <person name="Agren J.A."/>
            <person name="Koenig D."/>
            <person name="Maumus F."/>
            <person name="Guo Y.L."/>
            <person name="Steige K."/>
            <person name="Platts A.E."/>
            <person name="Escobar J.S."/>
            <person name="Newman L.K."/>
            <person name="Wang W."/>
            <person name="Mandakova T."/>
            <person name="Vello E."/>
            <person name="Smith L.M."/>
            <person name="Henz S.R."/>
            <person name="Steffen J."/>
            <person name="Takuno S."/>
            <person name="Brandvain Y."/>
            <person name="Coop G."/>
            <person name="Andolfatto P."/>
            <person name="Hu T.T."/>
            <person name="Blanchette M."/>
            <person name="Clark R.M."/>
            <person name="Quesneville H."/>
            <person name="Nordborg M."/>
            <person name="Gaut B.S."/>
            <person name="Lysak M.A."/>
            <person name="Jenkins J."/>
            <person name="Grimwood J."/>
            <person name="Chapman J."/>
            <person name="Prochnik S."/>
            <person name="Shu S."/>
            <person name="Rokhsar D."/>
            <person name="Schmutz J."/>
            <person name="Weigel D."/>
            <person name="Wright S.I."/>
        </authorList>
    </citation>
    <scope>NUCLEOTIDE SEQUENCE [LARGE SCALE GENOMIC DNA]</scope>
    <source>
        <strain evidence="3">cv. Monte Gargano</strain>
    </source>
</reference>
<evidence type="ECO:0000313" key="2">
    <source>
        <dbReference type="EMBL" id="EOA17733.1"/>
    </source>
</evidence>
<name>R0H2J9_9BRAS</name>